<feature type="compositionally biased region" description="Basic and acidic residues" evidence="1">
    <location>
        <begin position="24"/>
        <end position="52"/>
    </location>
</feature>
<dbReference type="EMBL" id="JAMTCP010000036">
    <property type="protein sequence ID" value="MCP2261111.1"/>
    <property type="molecule type" value="Genomic_DNA"/>
</dbReference>
<reference evidence="2 3" key="1">
    <citation type="submission" date="2022-06" db="EMBL/GenBank/DDBJ databases">
        <title>Genomic Encyclopedia of Archaeal and Bacterial Type Strains, Phase II (KMG-II): from individual species to whole genera.</title>
        <authorList>
            <person name="Goeker M."/>
        </authorList>
    </citation>
    <scope>NUCLEOTIDE SEQUENCE [LARGE SCALE GENOMIC DNA]</scope>
    <source>
        <strain evidence="2 3">DSM 40477</strain>
    </source>
</reference>
<dbReference type="Proteomes" id="UP001205311">
    <property type="component" value="Unassembled WGS sequence"/>
</dbReference>
<feature type="region of interest" description="Disordered" evidence="1">
    <location>
        <begin position="1"/>
        <end position="52"/>
    </location>
</feature>
<evidence type="ECO:0000313" key="3">
    <source>
        <dbReference type="Proteomes" id="UP001205311"/>
    </source>
</evidence>
<evidence type="ECO:0000256" key="1">
    <source>
        <dbReference type="SAM" id="MobiDB-lite"/>
    </source>
</evidence>
<proteinExistence type="predicted"/>
<organism evidence="2 3">
    <name type="scientific">Streptoalloteichus tenebrarius (strain ATCC 17920 / DSM 40477 / JCM 4838 / CBS 697.72 / NBRC 16177 / NCIMB 11028 / NRRL B-12390 / A12253. 1 / ISP 5477)</name>
    <name type="common">Streptomyces tenebrarius</name>
    <dbReference type="NCBI Taxonomy" id="1933"/>
    <lineage>
        <taxon>Bacteria</taxon>
        <taxon>Bacillati</taxon>
        <taxon>Actinomycetota</taxon>
        <taxon>Actinomycetes</taxon>
        <taxon>Pseudonocardiales</taxon>
        <taxon>Pseudonocardiaceae</taxon>
        <taxon>Streptoalloteichus</taxon>
    </lineage>
</organism>
<protein>
    <submittedName>
        <fullName evidence="2">Uncharacterized protein</fullName>
    </submittedName>
</protein>
<dbReference type="RefSeq" id="WP_253671950.1">
    <property type="nucleotide sequence ID" value="NZ_JAMTCP010000036.1"/>
</dbReference>
<comment type="caution">
    <text evidence="2">The sequence shown here is derived from an EMBL/GenBank/DDBJ whole genome shotgun (WGS) entry which is preliminary data.</text>
</comment>
<name>A0ABT1I002_STRSD</name>
<accession>A0ABT1I002</accession>
<evidence type="ECO:0000313" key="2">
    <source>
        <dbReference type="EMBL" id="MCP2261111.1"/>
    </source>
</evidence>
<gene>
    <name evidence="2" type="ORF">LX15_004831</name>
</gene>
<keyword evidence="3" id="KW-1185">Reference proteome</keyword>
<sequence>MSDRRFAPLATVGRGPAATPRSRGGAEDGARDGARGGDRARDTEETRNKETV</sequence>